<organism evidence="1 2">
    <name type="scientific">Moryella indoligenes</name>
    <dbReference type="NCBI Taxonomy" id="371674"/>
    <lineage>
        <taxon>Bacteria</taxon>
        <taxon>Bacillati</taxon>
        <taxon>Bacillota</taxon>
        <taxon>Clostridia</taxon>
        <taxon>Lachnospirales</taxon>
        <taxon>Lachnospiraceae</taxon>
        <taxon>Moryella</taxon>
    </lineage>
</organism>
<protein>
    <submittedName>
        <fullName evidence="1">Uncharacterized protein</fullName>
    </submittedName>
</protein>
<accession>A0AAE3VCS0</accession>
<dbReference type="Proteomes" id="UP001241537">
    <property type="component" value="Unassembled WGS sequence"/>
</dbReference>
<evidence type="ECO:0000313" key="1">
    <source>
        <dbReference type="EMBL" id="MDQ0153575.1"/>
    </source>
</evidence>
<dbReference type="AlphaFoldDB" id="A0AAE3VCS0"/>
<sequence>MTTERLIFRAWEEMTPLIIGGNLVVEISRSSKLEIDL</sequence>
<evidence type="ECO:0000313" key="2">
    <source>
        <dbReference type="Proteomes" id="UP001241537"/>
    </source>
</evidence>
<name>A0AAE3VCS0_9FIRM</name>
<reference evidence="1" key="1">
    <citation type="submission" date="2023-07" db="EMBL/GenBank/DDBJ databases">
        <title>Genomic Encyclopedia of Type Strains, Phase IV (KMG-IV): sequencing the most valuable type-strain genomes for metagenomic binning, comparative biology and taxonomic classification.</title>
        <authorList>
            <person name="Goeker M."/>
        </authorList>
    </citation>
    <scope>NUCLEOTIDE SEQUENCE</scope>
    <source>
        <strain evidence="1">DSM 19659</strain>
    </source>
</reference>
<gene>
    <name evidence="1" type="ORF">J2S20_002296</name>
</gene>
<comment type="caution">
    <text evidence="1">The sequence shown here is derived from an EMBL/GenBank/DDBJ whole genome shotgun (WGS) entry which is preliminary data.</text>
</comment>
<keyword evidence="2" id="KW-1185">Reference proteome</keyword>
<proteinExistence type="predicted"/>
<dbReference type="EMBL" id="JAUSTO010000024">
    <property type="protein sequence ID" value="MDQ0153575.1"/>
    <property type="molecule type" value="Genomic_DNA"/>
</dbReference>